<organism evidence="9">
    <name type="scientific">Alexandrium monilatum</name>
    <dbReference type="NCBI Taxonomy" id="311494"/>
    <lineage>
        <taxon>Eukaryota</taxon>
        <taxon>Sar</taxon>
        <taxon>Alveolata</taxon>
        <taxon>Dinophyceae</taxon>
        <taxon>Gonyaulacales</taxon>
        <taxon>Pyrocystaceae</taxon>
        <taxon>Alexandrium</taxon>
    </lineage>
</organism>
<dbReference type="SUPFAM" id="SSF50630">
    <property type="entry name" value="Acid proteases"/>
    <property type="match status" value="1"/>
</dbReference>
<feature type="signal peptide" evidence="7">
    <location>
        <begin position="1"/>
        <end position="25"/>
    </location>
</feature>
<accession>A0A7S4PZJ2</accession>
<evidence type="ECO:0000256" key="7">
    <source>
        <dbReference type="SAM" id="SignalP"/>
    </source>
</evidence>
<dbReference type="PRINTS" id="PR00792">
    <property type="entry name" value="PEPSIN"/>
</dbReference>
<feature type="disulfide bond" evidence="5">
    <location>
        <begin position="328"/>
        <end position="361"/>
    </location>
</feature>
<dbReference type="Pfam" id="PF00026">
    <property type="entry name" value="Asp"/>
    <property type="match status" value="1"/>
</dbReference>
<sequence>MPRARAGRPRILSLLAFLNAHGIDASRQVRTASSSAGRPADTSKGGSIRVPLVRRRKLGLPQVKKRHGTRGRALRCSQASEYYGQISVGSPPQSFLVVFDTGSGNLLLPSMECTSDACLGHRRYDAGLSATSMQVAFADKPTQPVAADGPRDIVTITFGTGEMSGVYARDNLCMGIGNLCSKVDFVAATEESEEPFSLVPFDGILGLSLPQLAEGPAFSVLDQLVEAGALQESLFGVFLGNDGEQSEITFGTYRQESMASELFWAPVTVEGYWQVQMEDMMIGDEHQGVCTGPRRCQAARPAGVAAPLGGRSEVVQRLISELQVEEDCSNLHSLPDLHFVVAGHVLGLSAEDYVTQSGSGCALGLMSLDIPPPKGPLFIFGDPFLRKYYTVYDRKNARVGFALARHQAPPAHPAAA</sequence>
<keyword evidence="7" id="KW-0732">Signal</keyword>
<keyword evidence="2" id="KW-0645">Protease</keyword>
<dbReference type="FunFam" id="2.40.70.10:FF:000115">
    <property type="entry name" value="Lysosomal aspartic protease"/>
    <property type="match status" value="1"/>
</dbReference>
<proteinExistence type="inferred from homology"/>
<dbReference type="Gene3D" id="2.40.70.10">
    <property type="entry name" value="Acid Proteases"/>
    <property type="match status" value="2"/>
</dbReference>
<comment type="similarity">
    <text evidence="1">Belongs to the peptidase A1 family.</text>
</comment>
<protein>
    <recommendedName>
        <fullName evidence="8">Peptidase A1 domain-containing protein</fullName>
    </recommendedName>
</protein>
<dbReference type="EMBL" id="HBNR01011221">
    <property type="protein sequence ID" value="CAE4567603.1"/>
    <property type="molecule type" value="Transcribed_RNA"/>
</dbReference>
<dbReference type="AlphaFoldDB" id="A0A7S4PZJ2"/>
<evidence type="ECO:0000256" key="2">
    <source>
        <dbReference type="ARBA" id="ARBA00022670"/>
    </source>
</evidence>
<evidence type="ECO:0000259" key="8">
    <source>
        <dbReference type="PROSITE" id="PS51767"/>
    </source>
</evidence>
<dbReference type="GO" id="GO:0004190">
    <property type="term" value="F:aspartic-type endopeptidase activity"/>
    <property type="evidence" value="ECO:0007669"/>
    <property type="project" value="UniProtKB-KW"/>
</dbReference>
<name>A0A7S4PZJ2_9DINO</name>
<dbReference type="InterPro" id="IPR033121">
    <property type="entry name" value="PEPTIDASE_A1"/>
</dbReference>
<keyword evidence="3" id="KW-0064">Aspartyl protease</keyword>
<evidence type="ECO:0000256" key="3">
    <source>
        <dbReference type="ARBA" id="ARBA00022750"/>
    </source>
</evidence>
<keyword evidence="5" id="KW-1015">Disulfide bond</keyword>
<dbReference type="PANTHER" id="PTHR47966:SF51">
    <property type="entry name" value="BETA-SITE APP-CLEAVING ENZYME, ISOFORM A-RELATED"/>
    <property type="match status" value="1"/>
</dbReference>
<evidence type="ECO:0000256" key="4">
    <source>
        <dbReference type="ARBA" id="ARBA00022801"/>
    </source>
</evidence>
<evidence type="ECO:0000256" key="6">
    <source>
        <dbReference type="SAM" id="MobiDB-lite"/>
    </source>
</evidence>
<evidence type="ECO:0000256" key="5">
    <source>
        <dbReference type="PIRSR" id="PIRSR601461-2"/>
    </source>
</evidence>
<dbReference type="PANTHER" id="PTHR47966">
    <property type="entry name" value="BETA-SITE APP-CLEAVING ENZYME, ISOFORM A-RELATED"/>
    <property type="match status" value="1"/>
</dbReference>
<keyword evidence="4" id="KW-0378">Hydrolase</keyword>
<dbReference type="GO" id="GO:0016485">
    <property type="term" value="P:protein processing"/>
    <property type="evidence" value="ECO:0007669"/>
    <property type="project" value="UniProtKB-ARBA"/>
</dbReference>
<reference evidence="9" key="1">
    <citation type="submission" date="2021-01" db="EMBL/GenBank/DDBJ databases">
        <authorList>
            <person name="Corre E."/>
            <person name="Pelletier E."/>
            <person name="Niang G."/>
            <person name="Scheremetjew M."/>
            <person name="Finn R."/>
            <person name="Kale V."/>
            <person name="Holt S."/>
            <person name="Cochrane G."/>
            <person name="Meng A."/>
            <person name="Brown T."/>
            <person name="Cohen L."/>
        </authorList>
    </citation>
    <scope>NUCLEOTIDE SEQUENCE</scope>
    <source>
        <strain evidence="9">CCMP3105</strain>
    </source>
</reference>
<feature type="domain" description="Peptidase A1" evidence="8">
    <location>
        <begin position="82"/>
        <end position="402"/>
    </location>
</feature>
<dbReference type="PROSITE" id="PS51767">
    <property type="entry name" value="PEPTIDASE_A1"/>
    <property type="match status" value="1"/>
</dbReference>
<feature type="disulfide bond" evidence="5">
    <location>
        <begin position="113"/>
        <end position="118"/>
    </location>
</feature>
<feature type="region of interest" description="Disordered" evidence="6">
    <location>
        <begin position="28"/>
        <end position="48"/>
    </location>
</feature>
<dbReference type="InterPro" id="IPR001461">
    <property type="entry name" value="Aspartic_peptidase_A1"/>
</dbReference>
<evidence type="ECO:0000313" key="9">
    <source>
        <dbReference type="EMBL" id="CAE4567603.1"/>
    </source>
</evidence>
<dbReference type="InterPro" id="IPR021109">
    <property type="entry name" value="Peptidase_aspartic_dom_sf"/>
</dbReference>
<feature type="chain" id="PRO_5031024366" description="Peptidase A1 domain-containing protein" evidence="7">
    <location>
        <begin position="26"/>
        <end position="416"/>
    </location>
</feature>
<gene>
    <name evidence="9" type="ORF">AMON00008_LOCUS7222</name>
</gene>
<evidence type="ECO:0000256" key="1">
    <source>
        <dbReference type="ARBA" id="ARBA00007447"/>
    </source>
</evidence>